<evidence type="ECO:0000256" key="5">
    <source>
        <dbReference type="ARBA" id="ARBA00022630"/>
    </source>
</evidence>
<dbReference type="GO" id="GO:0005829">
    <property type="term" value="C:cytosol"/>
    <property type="evidence" value="ECO:0007669"/>
    <property type="project" value="TreeGrafter"/>
</dbReference>
<dbReference type="NCBIfam" id="TIGR00033">
    <property type="entry name" value="aroC"/>
    <property type="match status" value="1"/>
</dbReference>
<dbReference type="InterPro" id="IPR020541">
    <property type="entry name" value="Chorismate_synthase_CS"/>
</dbReference>
<proteinExistence type="inferred from homology"/>
<feature type="binding site" evidence="11">
    <location>
        <position position="47"/>
    </location>
    <ligand>
        <name>NADP(+)</name>
        <dbReference type="ChEBI" id="CHEBI:58349"/>
    </ligand>
</feature>
<dbReference type="NCBIfam" id="NF003793">
    <property type="entry name" value="PRK05382.1"/>
    <property type="match status" value="1"/>
</dbReference>
<dbReference type="UniPathway" id="UPA00053">
    <property type="reaction ID" value="UER00090"/>
</dbReference>
<evidence type="ECO:0000256" key="4">
    <source>
        <dbReference type="ARBA" id="ARBA00022605"/>
    </source>
</evidence>
<evidence type="ECO:0000256" key="9">
    <source>
        <dbReference type="ARBA" id="ARBA00023141"/>
    </source>
</evidence>
<evidence type="ECO:0000313" key="12">
    <source>
        <dbReference type="EMBL" id="BBH50283.1"/>
    </source>
</evidence>
<dbReference type="PIRSF" id="PIRSF001456">
    <property type="entry name" value="Chorismate_synth"/>
    <property type="match status" value="1"/>
</dbReference>
<keyword evidence="8 11" id="KW-0521">NADP</keyword>
<name>A0A3G9JY11_9ACTN</name>
<evidence type="ECO:0000256" key="7">
    <source>
        <dbReference type="ARBA" id="ARBA00022827"/>
    </source>
</evidence>
<keyword evidence="13" id="KW-1185">Reference proteome</keyword>
<dbReference type="PANTHER" id="PTHR21085:SF0">
    <property type="entry name" value="CHORISMATE SYNTHASE"/>
    <property type="match status" value="1"/>
</dbReference>
<comment type="similarity">
    <text evidence="2 11">Belongs to the chorismate synthase family.</text>
</comment>
<evidence type="ECO:0000256" key="6">
    <source>
        <dbReference type="ARBA" id="ARBA00022643"/>
    </source>
</evidence>
<dbReference type="GO" id="GO:0010181">
    <property type="term" value="F:FMN binding"/>
    <property type="evidence" value="ECO:0007669"/>
    <property type="project" value="TreeGrafter"/>
</dbReference>
<dbReference type="KEGG" id="pcat:Pcatena_08700"/>
<comment type="cofactor">
    <cofactor evidence="11">
        <name>FMNH2</name>
        <dbReference type="ChEBI" id="CHEBI:57618"/>
    </cofactor>
    <text evidence="11">Reduced FMN (FMNH(2)).</text>
</comment>
<reference evidence="13" key="1">
    <citation type="submission" date="2018-11" db="EMBL/GenBank/DDBJ databases">
        <title>Comparative genomics of Parolsenella catena and Libanicoccus massiliensis: Reclassification of Libanicoccus massiliensis as Parolsenella massiliensis comb. nov.</title>
        <authorList>
            <person name="Sakamoto M."/>
            <person name="Ikeyama N."/>
            <person name="Murakami T."/>
            <person name="Mori H."/>
            <person name="Yuki M."/>
            <person name="Ohkuma M."/>
        </authorList>
    </citation>
    <scope>NUCLEOTIDE SEQUENCE [LARGE SCALE GENOMIC DNA]</scope>
    <source>
        <strain evidence="13">JCM 31932</strain>
    </source>
</reference>
<dbReference type="PANTHER" id="PTHR21085">
    <property type="entry name" value="CHORISMATE SYNTHASE"/>
    <property type="match status" value="1"/>
</dbReference>
<protein>
    <recommendedName>
        <fullName evidence="3 11">Chorismate synthase</fullName>
        <shortName evidence="11">CS</shortName>
        <ecNumber evidence="3 11">4.2.3.5</ecNumber>
    </recommendedName>
    <alternativeName>
        <fullName evidence="11">5-enolpyruvylshikimate-3-phosphate phospholyase</fullName>
    </alternativeName>
</protein>
<dbReference type="CDD" id="cd07304">
    <property type="entry name" value="Chorismate_synthase"/>
    <property type="match status" value="1"/>
</dbReference>
<keyword evidence="10 11" id="KW-0456">Lyase</keyword>
<gene>
    <name evidence="11 12" type="primary">aroC</name>
    <name evidence="12" type="ORF">Pcatena_08700</name>
</gene>
<evidence type="ECO:0000256" key="10">
    <source>
        <dbReference type="ARBA" id="ARBA00023239"/>
    </source>
</evidence>
<comment type="function">
    <text evidence="11">Catalyzes the anti-1,4-elimination of the C-3 phosphate and the C-6 proR hydrogen from 5-enolpyruvylshikimate-3-phosphate (EPSP) to yield chorismate, which is the branch point compound that serves as the starting substrate for the three terminal pathways of aromatic amino acid biosynthesis. This reaction introduces a second double bond into the aromatic ring system.</text>
</comment>
<comment type="pathway">
    <text evidence="1 11">Metabolic intermediate biosynthesis; chorismate biosynthesis; chorismate from D-erythrose 4-phosphate and phosphoenolpyruvate: step 7/7.</text>
</comment>
<feature type="binding site" evidence="11">
    <location>
        <begin position="307"/>
        <end position="311"/>
    </location>
    <ligand>
        <name>FMN</name>
        <dbReference type="ChEBI" id="CHEBI:58210"/>
    </ligand>
</feature>
<comment type="catalytic activity">
    <reaction evidence="11">
        <text>5-O-(1-carboxyvinyl)-3-phosphoshikimate = chorismate + phosphate</text>
        <dbReference type="Rhea" id="RHEA:21020"/>
        <dbReference type="ChEBI" id="CHEBI:29748"/>
        <dbReference type="ChEBI" id="CHEBI:43474"/>
        <dbReference type="ChEBI" id="CHEBI:57701"/>
        <dbReference type="EC" id="4.2.3.5"/>
    </reaction>
</comment>
<sequence>MASSVGHSVRLSIFGQSHSEAIGCVVEGLPAGISVDLDELQAFLARRAPGRSDTSTARREPDRPRILSGLVDGHTCGAPLSAIIENTNTRSQDYEGLRRVPRPGHADYAAYVRYGNHHDVAGGGHFSGRLTAPLCIAGGIALQALEQALGIRVVAHIAQLGPERICDEHLNDMTLDPSQVEAIGANELPCISTGAARAMHEAVLVAKSKLDSVGGVIECVAYGMPAGVGDPMFDGLENRIARIAYGIPAVKGVEFGAGFGAAALLGSQNNDPYRIEDERVVCEKNDAGGILGGISTGMPIVWRAAVKPTPSIGKRQDSVDLGSTSDADLVVHGRHDPCIVPRAVPVVEAACALALLDALVDDGALPTPAPAPLSSHAI</sequence>
<comment type="caution">
    <text evidence="11">Lacks conserved residue(s) required for the propagation of feature annotation.</text>
</comment>
<dbReference type="AlphaFoldDB" id="A0A3G9JY11"/>
<dbReference type="GO" id="GO:0009423">
    <property type="term" value="P:chorismate biosynthetic process"/>
    <property type="evidence" value="ECO:0007669"/>
    <property type="project" value="UniProtKB-UniRule"/>
</dbReference>
<dbReference type="GO" id="GO:0009073">
    <property type="term" value="P:aromatic amino acid family biosynthetic process"/>
    <property type="evidence" value="ECO:0007669"/>
    <property type="project" value="UniProtKB-KW"/>
</dbReference>
<feature type="binding site" evidence="11">
    <location>
        <position position="292"/>
    </location>
    <ligand>
        <name>FMN</name>
        <dbReference type="ChEBI" id="CHEBI:58210"/>
    </ligand>
</feature>
<evidence type="ECO:0000256" key="2">
    <source>
        <dbReference type="ARBA" id="ARBA00008014"/>
    </source>
</evidence>
<dbReference type="PROSITE" id="PS00789">
    <property type="entry name" value="CHORISMATE_SYNTHASE_3"/>
    <property type="match status" value="1"/>
</dbReference>
<dbReference type="GeneID" id="88849003"/>
<accession>A0A3G9JY11</accession>
<keyword evidence="9 11" id="KW-0057">Aromatic amino acid biosynthesis</keyword>
<dbReference type="OrthoDB" id="9771806at2"/>
<dbReference type="InterPro" id="IPR035904">
    <property type="entry name" value="Chorismate_synth_AroC_sf"/>
</dbReference>
<dbReference type="Pfam" id="PF01264">
    <property type="entry name" value="Chorismate_synt"/>
    <property type="match status" value="1"/>
</dbReference>
<dbReference type="Gene3D" id="3.60.150.10">
    <property type="entry name" value="Chorismate synthase AroC"/>
    <property type="match status" value="1"/>
</dbReference>
<evidence type="ECO:0000256" key="3">
    <source>
        <dbReference type="ARBA" id="ARBA00013036"/>
    </source>
</evidence>
<dbReference type="HAMAP" id="MF_00300">
    <property type="entry name" value="Chorismate_synth"/>
    <property type="match status" value="1"/>
</dbReference>
<dbReference type="InterPro" id="IPR000453">
    <property type="entry name" value="Chorismate_synth"/>
</dbReference>
<evidence type="ECO:0000256" key="1">
    <source>
        <dbReference type="ARBA" id="ARBA00005044"/>
    </source>
</evidence>
<keyword evidence="6 11" id="KW-0288">FMN</keyword>
<evidence type="ECO:0000313" key="13">
    <source>
        <dbReference type="Proteomes" id="UP000273154"/>
    </source>
</evidence>
<dbReference type="EMBL" id="AP019367">
    <property type="protein sequence ID" value="BBH50283.1"/>
    <property type="molecule type" value="Genomic_DNA"/>
</dbReference>
<dbReference type="EC" id="4.2.3.5" evidence="3 11"/>
<organism evidence="12 13">
    <name type="scientific">Parolsenella catena</name>
    <dbReference type="NCBI Taxonomy" id="2003188"/>
    <lineage>
        <taxon>Bacteria</taxon>
        <taxon>Bacillati</taxon>
        <taxon>Actinomycetota</taxon>
        <taxon>Coriobacteriia</taxon>
        <taxon>Coriobacteriales</taxon>
        <taxon>Atopobiaceae</taxon>
        <taxon>Parolsenella</taxon>
    </lineage>
</organism>
<evidence type="ECO:0000256" key="11">
    <source>
        <dbReference type="HAMAP-Rule" id="MF_00300"/>
    </source>
</evidence>
<keyword evidence="5 11" id="KW-0285">Flavoprotein</keyword>
<dbReference type="SUPFAM" id="SSF103263">
    <property type="entry name" value="Chorismate synthase, AroC"/>
    <property type="match status" value="1"/>
</dbReference>
<comment type="subunit">
    <text evidence="11">Homotetramer.</text>
</comment>
<dbReference type="Proteomes" id="UP000273154">
    <property type="component" value="Chromosome"/>
</dbReference>
<dbReference type="RefSeq" id="WP_126421977.1">
    <property type="nucleotide sequence ID" value="NZ_AP019367.1"/>
</dbReference>
<evidence type="ECO:0000256" key="8">
    <source>
        <dbReference type="ARBA" id="ARBA00022857"/>
    </source>
</evidence>
<feature type="binding site" evidence="11">
    <location>
        <begin position="125"/>
        <end position="127"/>
    </location>
    <ligand>
        <name>FMN</name>
        <dbReference type="ChEBI" id="CHEBI:58210"/>
    </ligand>
</feature>
<keyword evidence="4 11" id="KW-0028">Amino-acid biosynthesis</keyword>
<feature type="binding site" evidence="11">
    <location>
        <position position="334"/>
    </location>
    <ligand>
        <name>FMN</name>
        <dbReference type="ChEBI" id="CHEBI:58210"/>
    </ligand>
</feature>
<dbReference type="GO" id="GO:0004107">
    <property type="term" value="F:chorismate synthase activity"/>
    <property type="evidence" value="ECO:0007669"/>
    <property type="project" value="UniProtKB-UniRule"/>
</dbReference>
<dbReference type="GO" id="GO:0008652">
    <property type="term" value="P:amino acid biosynthetic process"/>
    <property type="evidence" value="ECO:0007669"/>
    <property type="project" value="UniProtKB-KW"/>
</dbReference>
<keyword evidence="7 11" id="KW-0274">FAD</keyword>